<proteinExistence type="predicted"/>
<feature type="region of interest" description="Disordered" evidence="1">
    <location>
        <begin position="43"/>
        <end position="66"/>
    </location>
</feature>
<feature type="compositionally biased region" description="Pro residues" evidence="1">
    <location>
        <begin position="53"/>
        <end position="63"/>
    </location>
</feature>
<keyword evidence="3" id="KW-1185">Reference proteome</keyword>
<gene>
    <name evidence="2" type="ORF">PLEPLA_LOCUS7578</name>
</gene>
<accession>A0A9N7TVZ1</accession>
<evidence type="ECO:0000313" key="3">
    <source>
        <dbReference type="Proteomes" id="UP001153269"/>
    </source>
</evidence>
<organism evidence="2 3">
    <name type="scientific">Pleuronectes platessa</name>
    <name type="common">European plaice</name>
    <dbReference type="NCBI Taxonomy" id="8262"/>
    <lineage>
        <taxon>Eukaryota</taxon>
        <taxon>Metazoa</taxon>
        <taxon>Chordata</taxon>
        <taxon>Craniata</taxon>
        <taxon>Vertebrata</taxon>
        <taxon>Euteleostomi</taxon>
        <taxon>Actinopterygii</taxon>
        <taxon>Neopterygii</taxon>
        <taxon>Teleostei</taxon>
        <taxon>Neoteleostei</taxon>
        <taxon>Acanthomorphata</taxon>
        <taxon>Carangaria</taxon>
        <taxon>Pleuronectiformes</taxon>
        <taxon>Pleuronectoidei</taxon>
        <taxon>Pleuronectidae</taxon>
        <taxon>Pleuronectes</taxon>
    </lineage>
</organism>
<dbReference type="EMBL" id="CADEAL010000406">
    <property type="protein sequence ID" value="CAB1419727.1"/>
    <property type="molecule type" value="Genomic_DNA"/>
</dbReference>
<evidence type="ECO:0000313" key="2">
    <source>
        <dbReference type="EMBL" id="CAB1419727.1"/>
    </source>
</evidence>
<comment type="caution">
    <text evidence="2">The sequence shown here is derived from an EMBL/GenBank/DDBJ whole genome shotgun (WGS) entry which is preliminary data.</text>
</comment>
<dbReference type="Proteomes" id="UP001153269">
    <property type="component" value="Unassembled WGS sequence"/>
</dbReference>
<name>A0A9N7TVZ1_PLEPL</name>
<evidence type="ECO:0000256" key="1">
    <source>
        <dbReference type="SAM" id="MobiDB-lite"/>
    </source>
</evidence>
<reference evidence="2" key="1">
    <citation type="submission" date="2020-03" db="EMBL/GenBank/DDBJ databases">
        <authorList>
            <person name="Weist P."/>
        </authorList>
    </citation>
    <scope>NUCLEOTIDE SEQUENCE</scope>
</reference>
<dbReference type="AlphaFoldDB" id="A0A9N7TVZ1"/>
<sequence>MSRIRRLSVKNLLVEAAGRGHEKNDVIPLRSKKNPILFGQLTPLQQRNQRHPNPNPKPNPIPNPCNTVKIRPMDCWAEKEGRKIMDTIVPTGLNDG</sequence>
<protein>
    <submittedName>
        <fullName evidence="2">Uncharacterized protein</fullName>
    </submittedName>
</protein>